<evidence type="ECO:0000313" key="2">
    <source>
        <dbReference type="EMBL" id="OEU96386.1"/>
    </source>
</evidence>
<dbReference type="EMBL" id="LJGU01000141">
    <property type="protein sequence ID" value="OEU96386.1"/>
    <property type="molecule type" value="Genomic_DNA"/>
</dbReference>
<dbReference type="SUPFAM" id="SSF140453">
    <property type="entry name" value="EsxAB dimer-like"/>
    <property type="match status" value="1"/>
</dbReference>
<organism evidence="2 3">
    <name type="scientific">Streptomyces oceani</name>
    <dbReference type="NCBI Taxonomy" id="1075402"/>
    <lineage>
        <taxon>Bacteria</taxon>
        <taxon>Bacillati</taxon>
        <taxon>Actinomycetota</taxon>
        <taxon>Actinomycetes</taxon>
        <taxon>Kitasatosporales</taxon>
        <taxon>Streptomycetaceae</taxon>
        <taxon>Streptomyces</taxon>
    </lineage>
</organism>
<comment type="caution">
    <text evidence="2">The sequence shown here is derived from an EMBL/GenBank/DDBJ whole genome shotgun (WGS) entry which is preliminary data.</text>
</comment>
<evidence type="ECO:0000256" key="1">
    <source>
        <dbReference type="SAM" id="MobiDB-lite"/>
    </source>
</evidence>
<keyword evidence="3" id="KW-1185">Reference proteome</keyword>
<accession>A0A1E7JXK5</accession>
<dbReference type="Proteomes" id="UP000176101">
    <property type="component" value="Unassembled WGS sequence"/>
</dbReference>
<dbReference type="AlphaFoldDB" id="A0A1E7JXK5"/>
<gene>
    <name evidence="2" type="ORF">AN216_20505</name>
</gene>
<reference evidence="2 3" key="1">
    <citation type="journal article" date="2016" name="Front. Microbiol.">
        <title>Comparative Genomics Analysis of Streptomyces Species Reveals Their Adaptation to the Marine Environment and Their Diversity at the Genomic Level.</title>
        <authorList>
            <person name="Tian X."/>
            <person name="Zhang Z."/>
            <person name="Yang T."/>
            <person name="Chen M."/>
            <person name="Li J."/>
            <person name="Chen F."/>
            <person name="Yang J."/>
            <person name="Li W."/>
            <person name="Zhang B."/>
            <person name="Zhang Z."/>
            <person name="Wu J."/>
            <person name="Zhang C."/>
            <person name="Long L."/>
            <person name="Xiao J."/>
        </authorList>
    </citation>
    <scope>NUCLEOTIDE SEQUENCE [LARGE SCALE GENOMIC DNA]</scope>
    <source>
        <strain evidence="2 3">SCSIO 02100</strain>
    </source>
</reference>
<sequence>MSGEYDVNVSTEALKAIEGIVADAYDRMETAATTIRNQGGQLALSYVGSGSAAGQENYENLAGAGTALSNALEGLKADLNITSEHGHETDQQAQQQMRGATGQGVYQGMRA</sequence>
<dbReference type="InterPro" id="IPR036689">
    <property type="entry name" value="ESAT-6-like_sf"/>
</dbReference>
<evidence type="ECO:0000313" key="3">
    <source>
        <dbReference type="Proteomes" id="UP000176101"/>
    </source>
</evidence>
<feature type="region of interest" description="Disordered" evidence="1">
    <location>
        <begin position="86"/>
        <end position="111"/>
    </location>
</feature>
<protein>
    <submittedName>
        <fullName evidence="2">Uncharacterized protein</fullName>
    </submittedName>
</protein>
<dbReference type="RefSeq" id="WP_070198170.1">
    <property type="nucleotide sequence ID" value="NZ_LJGU01000141.1"/>
</dbReference>
<dbReference type="OrthoDB" id="4246452at2"/>
<proteinExistence type="predicted"/>
<name>A0A1E7JXK5_9ACTN</name>
<dbReference type="Gene3D" id="1.10.287.1060">
    <property type="entry name" value="ESAT-6-like"/>
    <property type="match status" value="1"/>
</dbReference>
<dbReference type="STRING" id="1075402.AN216_20505"/>